<keyword evidence="10" id="KW-0812">Transmembrane</keyword>
<proteinExistence type="predicted"/>
<dbReference type="SMART" id="SM00388">
    <property type="entry name" value="HisKA"/>
    <property type="match status" value="1"/>
</dbReference>
<dbReference type="EMBL" id="SLYC01000001">
    <property type="protein sequence ID" value="TCQ08165.1"/>
    <property type="molecule type" value="Genomic_DNA"/>
</dbReference>
<dbReference type="SUPFAM" id="SSF47384">
    <property type="entry name" value="Homodimeric domain of signal transducing histidine kinase"/>
    <property type="match status" value="1"/>
</dbReference>
<evidence type="ECO:0000256" key="9">
    <source>
        <dbReference type="ARBA" id="ARBA00023012"/>
    </source>
</evidence>
<gene>
    <name evidence="13" type="ORF">EDD79_1001254</name>
</gene>
<dbReference type="PRINTS" id="PR00344">
    <property type="entry name" value="BCTRLSENSOR"/>
</dbReference>
<keyword evidence="10" id="KW-0472">Membrane</keyword>
<dbReference type="Pfam" id="PF02518">
    <property type="entry name" value="HATPase_c"/>
    <property type="match status" value="1"/>
</dbReference>
<dbReference type="AlphaFoldDB" id="A0A4R2U2W7"/>
<dbReference type="GO" id="GO:0000155">
    <property type="term" value="F:phosphorelay sensor kinase activity"/>
    <property type="evidence" value="ECO:0007669"/>
    <property type="project" value="InterPro"/>
</dbReference>
<comment type="catalytic activity">
    <reaction evidence="1">
        <text>ATP + protein L-histidine = ADP + protein N-phospho-L-histidine.</text>
        <dbReference type="EC" id="2.7.13.3"/>
    </reaction>
</comment>
<evidence type="ECO:0000259" key="12">
    <source>
        <dbReference type="PROSITE" id="PS50885"/>
    </source>
</evidence>
<dbReference type="InterPro" id="IPR036890">
    <property type="entry name" value="HATPase_C_sf"/>
</dbReference>
<dbReference type="InterPro" id="IPR005467">
    <property type="entry name" value="His_kinase_dom"/>
</dbReference>
<keyword evidence="5" id="KW-0808">Transferase</keyword>
<evidence type="ECO:0000256" key="1">
    <source>
        <dbReference type="ARBA" id="ARBA00000085"/>
    </source>
</evidence>
<feature type="transmembrane region" description="Helical" evidence="10">
    <location>
        <begin position="284"/>
        <end position="303"/>
    </location>
</feature>
<dbReference type="PANTHER" id="PTHR43547:SF2">
    <property type="entry name" value="HYBRID SIGNAL TRANSDUCTION HISTIDINE KINASE C"/>
    <property type="match status" value="1"/>
</dbReference>
<name>A0A4R2U2W7_9FIRM</name>
<organism evidence="13 14">
    <name type="scientific">Serpentinicella alkaliphila</name>
    <dbReference type="NCBI Taxonomy" id="1734049"/>
    <lineage>
        <taxon>Bacteria</taxon>
        <taxon>Bacillati</taxon>
        <taxon>Bacillota</taxon>
        <taxon>Clostridia</taxon>
        <taxon>Peptostreptococcales</taxon>
        <taxon>Natronincolaceae</taxon>
        <taxon>Serpentinicella</taxon>
    </lineage>
</organism>
<reference evidence="13 14" key="1">
    <citation type="submission" date="2019-03" db="EMBL/GenBank/DDBJ databases">
        <title>Genomic Encyclopedia of Type Strains, Phase IV (KMG-IV): sequencing the most valuable type-strain genomes for metagenomic binning, comparative biology and taxonomic classification.</title>
        <authorList>
            <person name="Goeker M."/>
        </authorList>
    </citation>
    <scope>NUCLEOTIDE SEQUENCE [LARGE SCALE GENOMIC DNA]</scope>
    <source>
        <strain evidence="13 14">DSM 100013</strain>
    </source>
</reference>
<dbReference type="InterPro" id="IPR003594">
    <property type="entry name" value="HATPase_dom"/>
</dbReference>
<dbReference type="RefSeq" id="WP_132847326.1">
    <property type="nucleotide sequence ID" value="NZ_CP058648.1"/>
</dbReference>
<dbReference type="Gene3D" id="1.10.287.130">
    <property type="match status" value="1"/>
</dbReference>
<dbReference type="CDD" id="cd06225">
    <property type="entry name" value="HAMP"/>
    <property type="match status" value="1"/>
</dbReference>
<keyword evidence="4" id="KW-0597">Phosphoprotein</keyword>
<evidence type="ECO:0000256" key="8">
    <source>
        <dbReference type="ARBA" id="ARBA00022840"/>
    </source>
</evidence>
<dbReference type="InterPro" id="IPR003661">
    <property type="entry name" value="HisK_dim/P_dom"/>
</dbReference>
<dbReference type="Gene3D" id="3.30.565.10">
    <property type="entry name" value="Histidine kinase-like ATPase, C-terminal domain"/>
    <property type="match status" value="1"/>
</dbReference>
<sequence>MFKFTSTLKQRLILLVLITLMPLTIVHLGGLKHRYNLTIQDELLLSQKHAKTVGLTFMNYIEENWVKQNAIGTYIVINDHWTNEDIDRYLADIHYVKQLKGYSWISPDGITLASSNEAAIGVSVEQMEFFERVISGEKNVVSNLRESILDDSLVFHIATAVYSDNELKGILLGIVDISSLNSIFGIEVTETTMFGIVDNSGRLVYNSGETNNMSFNERLIDSNSLLREAIEGKAGSSSKFYSKFDNGNRLGSVQPIEDIGWGSFYSVPAGEIISDLIKFLKFEVVIFLLTLYISVLIAIVIANKYSSSIELLKDAVEEISKGNLTVKTNFRDELASTSEAFNKMTKEINNQITQRDEITTVKTKFFSTVSHELKTPINIILGAVQLMEKTEDLDRYSRNKYLKMQKQNSYRLLRLINNLIDINKIESNQFKINPVNCNIVELVEDITLSVSDYVELKNIEIIFDTNEEEIIIAVDPDKIERILLNLISNAIKFTNPGGRVEVTVLAKEDKVDISVKDSGIGIPENMLEAIFSYFTQVGISSHRKAEGSGIGLSLVKSLVDLHGGSVKVFSIEGKGSEFIVELPLITIENTESQTEEKSFPNIERINIEFSDIYLKLVNAPNY</sequence>
<evidence type="ECO:0000256" key="10">
    <source>
        <dbReference type="SAM" id="Phobius"/>
    </source>
</evidence>
<evidence type="ECO:0000256" key="6">
    <source>
        <dbReference type="ARBA" id="ARBA00022741"/>
    </source>
</evidence>
<feature type="domain" description="HAMP" evidence="12">
    <location>
        <begin position="303"/>
        <end position="353"/>
    </location>
</feature>
<dbReference type="InterPro" id="IPR004358">
    <property type="entry name" value="Sig_transdc_His_kin-like_C"/>
</dbReference>
<evidence type="ECO:0000256" key="5">
    <source>
        <dbReference type="ARBA" id="ARBA00022679"/>
    </source>
</evidence>
<comment type="subcellular location">
    <subcellularLocation>
        <location evidence="2">Membrane</location>
    </subcellularLocation>
</comment>
<dbReference type="Pfam" id="PF00512">
    <property type="entry name" value="HisKA"/>
    <property type="match status" value="1"/>
</dbReference>
<keyword evidence="8" id="KW-0067">ATP-binding</keyword>
<dbReference type="PROSITE" id="PS50109">
    <property type="entry name" value="HIS_KIN"/>
    <property type="match status" value="1"/>
</dbReference>
<dbReference type="SMART" id="SM00387">
    <property type="entry name" value="HATPase_c"/>
    <property type="match status" value="1"/>
</dbReference>
<dbReference type="Gene3D" id="3.30.450.20">
    <property type="entry name" value="PAS domain"/>
    <property type="match status" value="1"/>
</dbReference>
<evidence type="ECO:0000313" key="13">
    <source>
        <dbReference type="EMBL" id="TCQ08165.1"/>
    </source>
</evidence>
<dbReference type="SUPFAM" id="SSF55874">
    <property type="entry name" value="ATPase domain of HSP90 chaperone/DNA topoisomerase II/histidine kinase"/>
    <property type="match status" value="1"/>
</dbReference>
<keyword evidence="10" id="KW-1133">Transmembrane helix</keyword>
<accession>A0A4R2U2W7</accession>
<dbReference type="CDD" id="cd00082">
    <property type="entry name" value="HisKA"/>
    <property type="match status" value="1"/>
</dbReference>
<keyword evidence="6" id="KW-0547">Nucleotide-binding</keyword>
<dbReference type="Proteomes" id="UP000295504">
    <property type="component" value="Unassembled WGS sequence"/>
</dbReference>
<dbReference type="PROSITE" id="PS50885">
    <property type="entry name" value="HAMP"/>
    <property type="match status" value="1"/>
</dbReference>
<dbReference type="InterPro" id="IPR036097">
    <property type="entry name" value="HisK_dim/P_sf"/>
</dbReference>
<feature type="domain" description="Histidine kinase" evidence="11">
    <location>
        <begin position="368"/>
        <end position="586"/>
    </location>
</feature>
<dbReference type="GO" id="GO:0016020">
    <property type="term" value="C:membrane"/>
    <property type="evidence" value="ECO:0007669"/>
    <property type="project" value="UniProtKB-SubCell"/>
</dbReference>
<dbReference type="Pfam" id="PF00672">
    <property type="entry name" value="HAMP"/>
    <property type="match status" value="1"/>
</dbReference>
<dbReference type="OrthoDB" id="9813394at2"/>
<dbReference type="EC" id="2.7.13.3" evidence="3"/>
<evidence type="ECO:0000256" key="4">
    <source>
        <dbReference type="ARBA" id="ARBA00022553"/>
    </source>
</evidence>
<keyword evidence="7 13" id="KW-0418">Kinase</keyword>
<dbReference type="InterPro" id="IPR003660">
    <property type="entry name" value="HAMP_dom"/>
</dbReference>
<dbReference type="Gene3D" id="6.10.340.10">
    <property type="match status" value="1"/>
</dbReference>
<dbReference type="PANTHER" id="PTHR43547">
    <property type="entry name" value="TWO-COMPONENT HISTIDINE KINASE"/>
    <property type="match status" value="1"/>
</dbReference>
<evidence type="ECO:0000259" key="11">
    <source>
        <dbReference type="PROSITE" id="PS50109"/>
    </source>
</evidence>
<comment type="caution">
    <text evidence="13">The sequence shown here is derived from an EMBL/GenBank/DDBJ whole genome shotgun (WGS) entry which is preliminary data.</text>
</comment>
<dbReference type="GO" id="GO:0005524">
    <property type="term" value="F:ATP binding"/>
    <property type="evidence" value="ECO:0007669"/>
    <property type="project" value="UniProtKB-KW"/>
</dbReference>
<evidence type="ECO:0000313" key="14">
    <source>
        <dbReference type="Proteomes" id="UP000295504"/>
    </source>
</evidence>
<evidence type="ECO:0000256" key="2">
    <source>
        <dbReference type="ARBA" id="ARBA00004370"/>
    </source>
</evidence>
<keyword evidence="9" id="KW-0902">Two-component regulatory system</keyword>
<evidence type="ECO:0000256" key="3">
    <source>
        <dbReference type="ARBA" id="ARBA00012438"/>
    </source>
</evidence>
<evidence type="ECO:0000256" key="7">
    <source>
        <dbReference type="ARBA" id="ARBA00022777"/>
    </source>
</evidence>
<protein>
    <recommendedName>
        <fullName evidence="3">histidine kinase</fullName>
        <ecNumber evidence="3">2.7.13.3</ecNumber>
    </recommendedName>
</protein>
<dbReference type="FunFam" id="3.30.565.10:FF:000037">
    <property type="entry name" value="Hybrid sensor histidine kinase/response regulator"/>
    <property type="match status" value="1"/>
</dbReference>
<keyword evidence="14" id="KW-1185">Reference proteome</keyword>